<dbReference type="AlphaFoldDB" id="U2FE34"/>
<dbReference type="EMBL" id="ANNG01000021">
    <property type="protein sequence ID" value="ERJ28687.1"/>
    <property type="molecule type" value="Genomic_DNA"/>
</dbReference>
<dbReference type="Proteomes" id="UP000016620">
    <property type="component" value="Unassembled WGS sequence"/>
</dbReference>
<organism evidence="1 2">
    <name type="scientific">Campylobacter concisus UNSWCS</name>
    <dbReference type="NCBI Taxonomy" id="1242968"/>
    <lineage>
        <taxon>Bacteria</taxon>
        <taxon>Pseudomonadati</taxon>
        <taxon>Campylobacterota</taxon>
        <taxon>Epsilonproteobacteria</taxon>
        <taxon>Campylobacterales</taxon>
        <taxon>Campylobacteraceae</taxon>
        <taxon>Campylobacter</taxon>
    </lineage>
</organism>
<protein>
    <submittedName>
        <fullName evidence="1">Uncharacterized protein</fullName>
    </submittedName>
</protein>
<dbReference type="PATRIC" id="fig|1242968.3.peg.1204"/>
<evidence type="ECO:0000313" key="1">
    <source>
        <dbReference type="EMBL" id="ERJ28687.1"/>
    </source>
</evidence>
<proteinExistence type="predicted"/>
<name>U2FE34_9BACT</name>
<sequence length="41" mass="4915">MQKRDQNILSHIRREISLSTRVKKDKSKYSRKLKHKCAVGF</sequence>
<evidence type="ECO:0000313" key="2">
    <source>
        <dbReference type="Proteomes" id="UP000016620"/>
    </source>
</evidence>
<reference evidence="1 2" key="1">
    <citation type="journal article" date="2013" name="BMC Genomics">
        <title>Comparative genomics of Campylobacter concisus isolates reveals genetic diversity and provides insights into disease association.</title>
        <authorList>
            <person name="Deshpande N.P."/>
            <person name="Kaakoush N.O."/>
            <person name="Wilkins M.R."/>
            <person name="Mitchell H.M."/>
        </authorList>
    </citation>
    <scope>NUCLEOTIDE SEQUENCE [LARGE SCALE GENOMIC DNA]</scope>
    <source>
        <strain evidence="1 2">UNSWCS</strain>
    </source>
</reference>
<dbReference type="RefSeq" id="WP_021087750.1">
    <property type="nucleotide sequence ID" value="NZ_ANNG01000021.1"/>
</dbReference>
<accession>U2FE34</accession>
<comment type="caution">
    <text evidence="1">The sequence shown here is derived from an EMBL/GenBank/DDBJ whole genome shotgun (WGS) entry which is preliminary data.</text>
</comment>
<gene>
    <name evidence="1" type="ORF">UNSWCS_961</name>
</gene>